<dbReference type="EMBL" id="CM023485">
    <property type="protein sequence ID" value="KAH6929975.1"/>
    <property type="molecule type" value="Genomic_DNA"/>
</dbReference>
<accession>A0ACB7S636</accession>
<dbReference type="Proteomes" id="UP000821845">
    <property type="component" value="Chromosome 5"/>
</dbReference>
<name>A0ACB7S636_HYAAI</name>
<sequence length="612" mass="67434">MARSAGGEAASEAGLSKWHYALIFATPVAAGLAYWYYRKARGKGKPPGAGTGETKSSRPVDKSQTNHSRSSTDAKDPFERAKAFKNQGNKYFKEGKFDKAIDCYTEAIALCPPQNKNELATFYQNRAAAYENLKNYTAVIADCTRAIDLNFQYVKALHRRAKAYEIVNELDKCLEDITAVCILEGFQNQNSLLVTDRVLKKIGKASAKELIKAVECMDKEKYEEVIAHCTKEIENNGEAIAEALLLRGTLLMLQGLSQATVDDPQSGAPNGLRLSEGGSTIEGTLPVHSTVRVNALIKLGTLKVHAEKLEEALEDFEKAASLDPTNADVFLHRGQVLLLLDRLDDTLKAYGYTDKDKHLSSFVYLCARLIDKEIIGQVLVECNSAGNDDNDAPEAVQPTQAEVMRAAVTLSSVYGKATTRGEIQDMERSVTLRPDFPSAAAQRCYVQYRCAAAAKDASKQMEALRGFEEVQQKFPNCPECYFLHAQILSETKEFERAAENFQKAEKADPADPNVQVHLGILHLQWTQNFEKAADHMYKAISMDDKCQFAYETLGSVQVQRGFLKEGLELFEKAISLAQTEAELAHLLSLRDAAAAQGRVASRLGMAVTPGFS</sequence>
<keyword evidence="2" id="KW-1185">Reference proteome</keyword>
<protein>
    <submittedName>
        <fullName evidence="1">Uncharacterized protein</fullName>
    </submittedName>
</protein>
<gene>
    <name evidence="1" type="ORF">HPB50_007727</name>
</gene>
<evidence type="ECO:0000313" key="1">
    <source>
        <dbReference type="EMBL" id="KAH6929975.1"/>
    </source>
</evidence>
<evidence type="ECO:0000313" key="2">
    <source>
        <dbReference type="Proteomes" id="UP000821845"/>
    </source>
</evidence>
<reference evidence="1" key="1">
    <citation type="submission" date="2020-05" db="EMBL/GenBank/DDBJ databases">
        <title>Large-scale comparative analyses of tick genomes elucidate their genetic diversity and vector capacities.</title>
        <authorList>
            <person name="Jia N."/>
            <person name="Wang J."/>
            <person name="Shi W."/>
            <person name="Du L."/>
            <person name="Sun Y."/>
            <person name="Zhan W."/>
            <person name="Jiang J."/>
            <person name="Wang Q."/>
            <person name="Zhang B."/>
            <person name="Ji P."/>
            <person name="Sakyi L.B."/>
            <person name="Cui X."/>
            <person name="Yuan T."/>
            <person name="Jiang B."/>
            <person name="Yang W."/>
            <person name="Lam T.T.-Y."/>
            <person name="Chang Q."/>
            <person name="Ding S."/>
            <person name="Wang X."/>
            <person name="Zhu J."/>
            <person name="Ruan X."/>
            <person name="Zhao L."/>
            <person name="Wei J."/>
            <person name="Que T."/>
            <person name="Du C."/>
            <person name="Cheng J."/>
            <person name="Dai P."/>
            <person name="Han X."/>
            <person name="Huang E."/>
            <person name="Gao Y."/>
            <person name="Liu J."/>
            <person name="Shao H."/>
            <person name="Ye R."/>
            <person name="Li L."/>
            <person name="Wei W."/>
            <person name="Wang X."/>
            <person name="Wang C."/>
            <person name="Yang T."/>
            <person name="Huo Q."/>
            <person name="Li W."/>
            <person name="Guo W."/>
            <person name="Chen H."/>
            <person name="Zhou L."/>
            <person name="Ni X."/>
            <person name="Tian J."/>
            <person name="Zhou Y."/>
            <person name="Sheng Y."/>
            <person name="Liu T."/>
            <person name="Pan Y."/>
            <person name="Xia L."/>
            <person name="Li J."/>
            <person name="Zhao F."/>
            <person name="Cao W."/>
        </authorList>
    </citation>
    <scope>NUCLEOTIDE SEQUENCE</scope>
    <source>
        <strain evidence="1">Hyas-2018</strain>
    </source>
</reference>
<comment type="caution">
    <text evidence="1">The sequence shown here is derived from an EMBL/GenBank/DDBJ whole genome shotgun (WGS) entry which is preliminary data.</text>
</comment>
<proteinExistence type="predicted"/>
<organism evidence="1 2">
    <name type="scientific">Hyalomma asiaticum</name>
    <name type="common">Tick</name>
    <dbReference type="NCBI Taxonomy" id="266040"/>
    <lineage>
        <taxon>Eukaryota</taxon>
        <taxon>Metazoa</taxon>
        <taxon>Ecdysozoa</taxon>
        <taxon>Arthropoda</taxon>
        <taxon>Chelicerata</taxon>
        <taxon>Arachnida</taxon>
        <taxon>Acari</taxon>
        <taxon>Parasitiformes</taxon>
        <taxon>Ixodida</taxon>
        <taxon>Ixodoidea</taxon>
        <taxon>Ixodidae</taxon>
        <taxon>Hyalomminae</taxon>
        <taxon>Hyalomma</taxon>
    </lineage>
</organism>